<comment type="similarity">
    <text evidence="2">Belongs to the autoinducer-2 exporter (AI-2E) (TC 2.A.86) family.</text>
</comment>
<proteinExistence type="inferred from homology"/>
<dbReference type="Proteomes" id="UP000184268">
    <property type="component" value="Unassembled WGS sequence"/>
</dbReference>
<evidence type="ECO:0000256" key="6">
    <source>
        <dbReference type="SAM" id="Phobius"/>
    </source>
</evidence>
<gene>
    <name evidence="7" type="ORF">SAMN02745129_1997</name>
</gene>
<feature type="transmembrane region" description="Helical" evidence="6">
    <location>
        <begin position="70"/>
        <end position="95"/>
    </location>
</feature>
<accession>A0A1M5SGP7</accession>
<feature type="transmembrane region" description="Helical" evidence="6">
    <location>
        <begin position="204"/>
        <end position="225"/>
    </location>
</feature>
<feature type="transmembrane region" description="Helical" evidence="6">
    <location>
        <begin position="40"/>
        <end position="58"/>
    </location>
</feature>
<evidence type="ECO:0000256" key="1">
    <source>
        <dbReference type="ARBA" id="ARBA00004141"/>
    </source>
</evidence>
<dbReference type="NCBIfam" id="NF008930">
    <property type="entry name" value="PRK12287.1"/>
    <property type="match status" value="1"/>
</dbReference>
<evidence type="ECO:0000256" key="3">
    <source>
        <dbReference type="ARBA" id="ARBA00022692"/>
    </source>
</evidence>
<dbReference type="GO" id="GO:0055085">
    <property type="term" value="P:transmembrane transport"/>
    <property type="evidence" value="ECO:0007669"/>
    <property type="project" value="TreeGrafter"/>
</dbReference>
<dbReference type="GO" id="GO:0016020">
    <property type="term" value="C:membrane"/>
    <property type="evidence" value="ECO:0007669"/>
    <property type="project" value="UniProtKB-SubCell"/>
</dbReference>
<dbReference type="EMBL" id="FQXG01000002">
    <property type="protein sequence ID" value="SHH37714.1"/>
    <property type="molecule type" value="Genomic_DNA"/>
</dbReference>
<name>A0A1M5SGP7_9GAMM</name>
<keyword evidence="4 6" id="KW-1133">Transmembrane helix</keyword>
<evidence type="ECO:0000256" key="5">
    <source>
        <dbReference type="ARBA" id="ARBA00023136"/>
    </source>
</evidence>
<dbReference type="Pfam" id="PF01594">
    <property type="entry name" value="AI-2E_transport"/>
    <property type="match status" value="1"/>
</dbReference>
<feature type="transmembrane region" description="Helical" evidence="6">
    <location>
        <begin position="306"/>
        <end position="328"/>
    </location>
</feature>
<evidence type="ECO:0000256" key="4">
    <source>
        <dbReference type="ARBA" id="ARBA00022989"/>
    </source>
</evidence>
<evidence type="ECO:0000256" key="2">
    <source>
        <dbReference type="ARBA" id="ARBA00009773"/>
    </source>
</evidence>
<dbReference type="PANTHER" id="PTHR21716">
    <property type="entry name" value="TRANSMEMBRANE PROTEIN"/>
    <property type="match status" value="1"/>
</dbReference>
<feature type="transmembrane region" description="Helical" evidence="6">
    <location>
        <begin position="147"/>
        <end position="170"/>
    </location>
</feature>
<dbReference type="InterPro" id="IPR002549">
    <property type="entry name" value="AI-2E-like"/>
</dbReference>
<feature type="transmembrane region" description="Helical" evidence="6">
    <location>
        <begin position="16"/>
        <end position="34"/>
    </location>
</feature>
<feature type="transmembrane region" description="Helical" evidence="6">
    <location>
        <begin position="231"/>
        <end position="261"/>
    </location>
</feature>
<dbReference type="AlphaFoldDB" id="A0A1M5SGP7"/>
<keyword evidence="5 6" id="KW-0472">Membrane</keyword>
<protein>
    <submittedName>
        <fullName evidence="7">Predicted PurR-regulated permease PerM</fullName>
    </submittedName>
</protein>
<keyword evidence="8" id="KW-1185">Reference proteome</keyword>
<evidence type="ECO:0000313" key="7">
    <source>
        <dbReference type="EMBL" id="SHH37714.1"/>
    </source>
</evidence>
<keyword evidence="3 6" id="KW-0812">Transmembrane</keyword>
<organism evidence="7 8">
    <name type="scientific">Ferrimonas marina</name>
    <dbReference type="NCBI Taxonomy" id="299255"/>
    <lineage>
        <taxon>Bacteria</taxon>
        <taxon>Pseudomonadati</taxon>
        <taxon>Pseudomonadota</taxon>
        <taxon>Gammaproteobacteria</taxon>
        <taxon>Alteromonadales</taxon>
        <taxon>Ferrimonadaceae</taxon>
        <taxon>Ferrimonas</taxon>
    </lineage>
</organism>
<dbReference type="PANTHER" id="PTHR21716:SF64">
    <property type="entry name" value="AI-2 TRANSPORT PROTEIN TQSA"/>
    <property type="match status" value="1"/>
</dbReference>
<reference evidence="7 8" key="1">
    <citation type="submission" date="2016-11" db="EMBL/GenBank/DDBJ databases">
        <authorList>
            <person name="Jaros S."/>
            <person name="Januszkiewicz K."/>
            <person name="Wedrychowicz H."/>
        </authorList>
    </citation>
    <scope>NUCLEOTIDE SEQUENCE [LARGE SCALE GENOMIC DNA]</scope>
    <source>
        <strain evidence="7 8">DSM 16917</strain>
    </source>
</reference>
<sequence>MVIKLMAPSPFDQASVATRTAVFLASVMVILAGIKAASTVVVPFLLAMFIAIICSPLVKLLTRVKIPRVLAILLVMVVVVLLSVWMGALVGSSVVDFRSQLPEYRAQLTGQLHPLVMFLEQFNIHLSTEQVREQFDPGRIMSLATDILTSLGGLMANTLLIVLAVVFMLLESNGINRKLHYALDDPEMRLQQIDRFLESVNRYLAIKTLVSLATGVFCGLGLYLIGVDYYLLWGLVAFLLNYIPNIGSIIAAVPAVILAFLQFGFGSAAAAAAIYVAANMIMGNLVEPRLMGRTLGLSTLVVFLSLIFWGWLLGSVGMLLSVPLTMIVKIGLESSNSGRWFAVLLEGEPQPVVPRGDTSEASSETSA</sequence>
<evidence type="ECO:0000313" key="8">
    <source>
        <dbReference type="Proteomes" id="UP000184268"/>
    </source>
</evidence>
<comment type="subcellular location">
    <subcellularLocation>
        <location evidence="1">Membrane</location>
        <topology evidence="1">Multi-pass membrane protein</topology>
    </subcellularLocation>
</comment>
<dbReference type="STRING" id="299255.SAMN02745129_1997"/>